<evidence type="ECO:0000256" key="9">
    <source>
        <dbReference type="SAM" id="MobiDB-lite"/>
    </source>
</evidence>
<evidence type="ECO:0000256" key="10">
    <source>
        <dbReference type="SAM" id="Phobius"/>
    </source>
</evidence>
<keyword evidence="12" id="KW-1185">Reference proteome</keyword>
<evidence type="ECO:0000256" key="2">
    <source>
        <dbReference type="ARBA" id="ARBA00022692"/>
    </source>
</evidence>
<evidence type="ECO:0000256" key="7">
    <source>
        <dbReference type="ARBA" id="ARBA00023224"/>
    </source>
</evidence>
<evidence type="ECO:0000256" key="8">
    <source>
        <dbReference type="RuleBase" id="RU000688"/>
    </source>
</evidence>
<dbReference type="GeneID" id="101856136"/>
<dbReference type="PRINTS" id="PR00237">
    <property type="entry name" value="GPCRRHODOPSN"/>
</dbReference>
<reference evidence="13" key="1">
    <citation type="submission" date="2025-08" db="UniProtKB">
        <authorList>
            <consortium name="RefSeq"/>
        </authorList>
    </citation>
    <scope>IDENTIFICATION</scope>
</reference>
<evidence type="ECO:0000256" key="5">
    <source>
        <dbReference type="ARBA" id="ARBA00023136"/>
    </source>
</evidence>
<feature type="region of interest" description="Disordered" evidence="9">
    <location>
        <begin position="1"/>
        <end position="26"/>
    </location>
</feature>
<evidence type="ECO:0000256" key="3">
    <source>
        <dbReference type="ARBA" id="ARBA00022989"/>
    </source>
</evidence>
<keyword evidence="7 8" id="KW-0807">Transducer</keyword>
<dbReference type="InterPro" id="IPR017452">
    <property type="entry name" value="GPCR_Rhodpsn_7TM"/>
</dbReference>
<evidence type="ECO:0000256" key="6">
    <source>
        <dbReference type="ARBA" id="ARBA00023170"/>
    </source>
</evidence>
<feature type="transmembrane region" description="Helical" evidence="10">
    <location>
        <begin position="483"/>
        <end position="507"/>
    </location>
</feature>
<gene>
    <name evidence="13" type="primary">LOC101856136</name>
</gene>
<keyword evidence="6 8" id="KW-0675">Receptor</keyword>
<dbReference type="PANTHER" id="PTHR45695:SF22">
    <property type="entry name" value="G-PROTEIN COUPLED RECEPTORS FAMILY 1 PROFILE DOMAIN-CONTAINING PROTEIN"/>
    <property type="match status" value="1"/>
</dbReference>
<dbReference type="Pfam" id="PF00001">
    <property type="entry name" value="7tm_1"/>
    <property type="match status" value="1"/>
</dbReference>
<feature type="transmembrane region" description="Helical" evidence="10">
    <location>
        <begin position="74"/>
        <end position="93"/>
    </location>
</feature>
<dbReference type="RefSeq" id="XP_005110361.1">
    <property type="nucleotide sequence ID" value="XM_005110304.3"/>
</dbReference>
<name>A0ABM0K772_APLCA</name>
<dbReference type="InterPro" id="IPR000276">
    <property type="entry name" value="GPCR_Rhodpsn"/>
</dbReference>
<feature type="transmembrane region" description="Helical" evidence="10">
    <location>
        <begin position="38"/>
        <end position="62"/>
    </location>
</feature>
<dbReference type="PANTHER" id="PTHR45695">
    <property type="entry name" value="LEUCOKININ RECEPTOR-RELATED"/>
    <property type="match status" value="1"/>
</dbReference>
<comment type="subcellular location">
    <subcellularLocation>
        <location evidence="1">Membrane</location>
        <topology evidence="1">Multi-pass membrane protein</topology>
    </subcellularLocation>
</comment>
<organism evidence="12 13">
    <name type="scientific">Aplysia californica</name>
    <name type="common">California sea hare</name>
    <dbReference type="NCBI Taxonomy" id="6500"/>
    <lineage>
        <taxon>Eukaryota</taxon>
        <taxon>Metazoa</taxon>
        <taxon>Spiralia</taxon>
        <taxon>Lophotrochozoa</taxon>
        <taxon>Mollusca</taxon>
        <taxon>Gastropoda</taxon>
        <taxon>Heterobranchia</taxon>
        <taxon>Euthyneura</taxon>
        <taxon>Tectipleura</taxon>
        <taxon>Aplysiida</taxon>
        <taxon>Aplysioidea</taxon>
        <taxon>Aplysiidae</taxon>
        <taxon>Aplysia</taxon>
    </lineage>
</organism>
<dbReference type="PROSITE" id="PS50262">
    <property type="entry name" value="G_PROTEIN_RECEP_F1_2"/>
    <property type="match status" value="1"/>
</dbReference>
<protein>
    <submittedName>
        <fullName evidence="13">Uncharacterized protein LOC101856136</fullName>
    </submittedName>
</protein>
<dbReference type="CDD" id="cd00637">
    <property type="entry name" value="7tm_classA_rhodopsin-like"/>
    <property type="match status" value="1"/>
</dbReference>
<keyword evidence="3 10" id="KW-1133">Transmembrane helix</keyword>
<evidence type="ECO:0000259" key="11">
    <source>
        <dbReference type="PROSITE" id="PS50262"/>
    </source>
</evidence>
<comment type="similarity">
    <text evidence="8">Belongs to the G-protein coupled receptor 1 family.</text>
</comment>
<evidence type="ECO:0000256" key="4">
    <source>
        <dbReference type="ARBA" id="ARBA00023040"/>
    </source>
</evidence>
<evidence type="ECO:0000313" key="12">
    <source>
        <dbReference type="Proteomes" id="UP000694888"/>
    </source>
</evidence>
<accession>A0ABM0K772</accession>
<keyword evidence="5 10" id="KW-0472">Membrane</keyword>
<evidence type="ECO:0000313" key="13">
    <source>
        <dbReference type="RefSeq" id="XP_005110361.1"/>
    </source>
</evidence>
<keyword evidence="4 8" id="KW-0297">G-protein coupled receptor</keyword>
<feature type="transmembrane region" description="Helical" evidence="10">
    <location>
        <begin position="369"/>
        <end position="393"/>
    </location>
</feature>
<feature type="transmembrane region" description="Helical" evidence="10">
    <location>
        <begin position="113"/>
        <end position="133"/>
    </location>
</feature>
<dbReference type="Gene3D" id="1.20.1070.10">
    <property type="entry name" value="Rhodopsin 7-helix transmembrane proteins"/>
    <property type="match status" value="2"/>
</dbReference>
<keyword evidence="2 8" id="KW-0812">Transmembrane</keyword>
<dbReference type="SMART" id="SM01381">
    <property type="entry name" value="7TM_GPCR_Srsx"/>
    <property type="match status" value="1"/>
</dbReference>
<dbReference type="PROSITE" id="PS00237">
    <property type="entry name" value="G_PROTEIN_RECEP_F1_1"/>
    <property type="match status" value="1"/>
</dbReference>
<sequence>MSAMMYNMTQSPPNASSSGGNESETEATEMPAGLSIEIIVVCVNISILCVFGTVGNALAFFIYYRKREKGTSTIFILSLAVTDFFTCLIAMPYTIVHEMIQYRHHYDVSCKMYLFIQTFNIPLSALIMVAIAFDRYFCICHPFLHVVTVPRAKICIVLLTFVSVLLGVVPTLAHGVYYYEDVAVSVNDTIANSQDAMANGDFLRDSSSGFGPASPSSLTSSPSSLYSSPPSPLSLASAYSRNDDAKTAIAFIGSTVAPLGSWKTTSEDTLYTNGLFLEPDEDFINDLAGHSRGYSYETDLARTASTFPTLSTSSPVSGSTSNTSSYFSILLKENGTSQPAPQKKLRFLGHCVMSNVIFSEEATFFYQKFYAALFLVEFIVIAVLYALIYRSILVRRAWKAKRKRMSCYASTNCPETVAEETQLTNINGAATENIQPKKNPRISATMRDRTLYANIKTAAMLFVVTIFFVLSFLPSWFMGLKVVHFNVIVFYMFYINNVINPIVYAFMNRTFRDDLFQLLKSCIRH</sequence>
<dbReference type="Proteomes" id="UP000694888">
    <property type="component" value="Unplaced"/>
</dbReference>
<proteinExistence type="inferred from homology"/>
<dbReference type="SUPFAM" id="SSF81321">
    <property type="entry name" value="Family A G protein-coupled receptor-like"/>
    <property type="match status" value="2"/>
</dbReference>
<feature type="transmembrane region" description="Helical" evidence="10">
    <location>
        <begin position="154"/>
        <end position="179"/>
    </location>
</feature>
<evidence type="ECO:0000256" key="1">
    <source>
        <dbReference type="ARBA" id="ARBA00004141"/>
    </source>
</evidence>
<feature type="domain" description="G-protein coupled receptors family 1 profile" evidence="11">
    <location>
        <begin position="55"/>
        <end position="504"/>
    </location>
</feature>
<feature type="compositionally biased region" description="Polar residues" evidence="9">
    <location>
        <begin position="7"/>
        <end position="22"/>
    </location>
</feature>
<feature type="transmembrane region" description="Helical" evidence="10">
    <location>
        <begin position="457"/>
        <end position="477"/>
    </location>
</feature>